<name>A0A0A8HBR2_9BACT</name>
<dbReference type="PANTHER" id="PTHR20836:SF0">
    <property type="entry name" value="4-HYDROXY-TETRAHYDRODIPICOLINATE REDUCTASE 1, CHLOROPLASTIC-RELATED"/>
    <property type="match status" value="1"/>
</dbReference>
<dbReference type="Gene3D" id="3.40.50.720">
    <property type="entry name" value="NAD(P)-binding Rossmann-like Domain"/>
    <property type="match status" value="1"/>
</dbReference>
<gene>
    <name evidence="13 16" type="primary">dapB</name>
    <name evidence="16" type="ORF">CSUB8521_1600</name>
</gene>
<comment type="caution">
    <text evidence="13">Was originally thought to be a dihydrodipicolinate reductase (DHDPR), catalyzing the conversion of dihydrodipicolinate to tetrahydrodipicolinate. However, it was shown in E.coli that the substrate of the enzymatic reaction is not dihydrodipicolinate (DHDP) but in fact (2S,4S)-4-hydroxy-2,3,4,5-tetrahydrodipicolinic acid (HTPA), the product released by the DapA-catalyzed reaction.</text>
</comment>
<feature type="binding site" evidence="13">
    <location>
        <begin position="99"/>
        <end position="102"/>
    </location>
    <ligand>
        <name>NAD(+)</name>
        <dbReference type="ChEBI" id="CHEBI:57540"/>
    </ligand>
</feature>
<dbReference type="CDD" id="cd02274">
    <property type="entry name" value="DHDPR_N"/>
    <property type="match status" value="1"/>
</dbReference>
<dbReference type="Pfam" id="PF05173">
    <property type="entry name" value="DapB_C"/>
    <property type="match status" value="1"/>
</dbReference>
<sequence length="242" mass="26376">MINIGIHGSSGRMGTQIRLCLEGDEFAKLSALFDQGSSYEDFFAKCDVIIDFSTSKGCEDLLLYARSNPKPLVIGTTGLDAKQNELMQSASITMPILYATNMSLGVAILKKLSYLASEALRDFDIEILEMHHNKKKDAPSGTAMTLAQSVAKARNLDLEKVRVSGRDGIIGQRSKDEIAVMSLRGGDIVGSHRVGFYNEGEFIELNHTATSRATFAKGAIKCAKWLVSQENGLYDIDDCLGI</sequence>
<evidence type="ECO:0000256" key="7">
    <source>
        <dbReference type="ARBA" id="ARBA00023027"/>
    </source>
</evidence>
<dbReference type="Gene3D" id="3.30.360.10">
    <property type="entry name" value="Dihydrodipicolinate Reductase, domain 2"/>
    <property type="match status" value="1"/>
</dbReference>
<evidence type="ECO:0000256" key="3">
    <source>
        <dbReference type="ARBA" id="ARBA00022605"/>
    </source>
</evidence>
<dbReference type="PANTHER" id="PTHR20836">
    <property type="entry name" value="DIHYDRODIPICOLINATE REDUCTASE"/>
    <property type="match status" value="1"/>
</dbReference>
<evidence type="ECO:0000259" key="15">
    <source>
        <dbReference type="Pfam" id="PF05173"/>
    </source>
</evidence>
<keyword evidence="2 13" id="KW-0963">Cytoplasm</keyword>
<comment type="caution">
    <text evidence="13">Lacks conserved residue(s) required for the propagation of feature annotation.</text>
</comment>
<comment type="similarity">
    <text evidence="1 13">Belongs to the DapB family.</text>
</comment>
<keyword evidence="3 13" id="KW-0028">Amino-acid biosynthesis</keyword>
<keyword evidence="5 13" id="KW-0220">Diaminopimelate biosynthesis</keyword>
<comment type="catalytic activity">
    <reaction evidence="12 13">
        <text>(S)-2,3,4,5-tetrahydrodipicolinate + NAD(+) + H2O = (2S,4S)-4-hydroxy-2,3,4,5-tetrahydrodipicolinate + NADH + H(+)</text>
        <dbReference type="Rhea" id="RHEA:35323"/>
        <dbReference type="ChEBI" id="CHEBI:15377"/>
        <dbReference type="ChEBI" id="CHEBI:15378"/>
        <dbReference type="ChEBI" id="CHEBI:16845"/>
        <dbReference type="ChEBI" id="CHEBI:57540"/>
        <dbReference type="ChEBI" id="CHEBI:57945"/>
        <dbReference type="ChEBI" id="CHEBI:67139"/>
        <dbReference type="EC" id="1.17.1.8"/>
    </reaction>
</comment>
<dbReference type="EMBL" id="CP007772">
    <property type="protein sequence ID" value="AJC91417.1"/>
    <property type="molecule type" value="Genomic_DNA"/>
</dbReference>
<comment type="pathway">
    <text evidence="9 13">Amino-acid biosynthesis; L-lysine biosynthesis via DAP pathway; (S)-tetrahydrodipicolinate from L-aspartate: step 4/4.</text>
</comment>
<evidence type="ECO:0000256" key="13">
    <source>
        <dbReference type="HAMAP-Rule" id="MF_00102"/>
    </source>
</evidence>
<feature type="active site" description="Proton donor" evidence="13">
    <location>
        <position position="135"/>
    </location>
</feature>
<feature type="binding site" evidence="13">
    <location>
        <begin position="75"/>
        <end position="77"/>
    </location>
    <ligand>
        <name>NAD(+)</name>
        <dbReference type="ChEBI" id="CHEBI:57540"/>
    </ligand>
</feature>
<dbReference type="GO" id="GO:0019877">
    <property type="term" value="P:diaminopimelate biosynthetic process"/>
    <property type="evidence" value="ECO:0007669"/>
    <property type="project" value="UniProtKB-UniRule"/>
</dbReference>
<evidence type="ECO:0000256" key="12">
    <source>
        <dbReference type="ARBA" id="ARBA00049396"/>
    </source>
</evidence>
<reference evidence="16 17" key="1">
    <citation type="journal article" date="2014" name="Genome Biol. Evol.">
        <title>Comparative Genomics of the Campylobacter lari Group.</title>
        <authorList>
            <person name="Miller W.G."/>
            <person name="Yee E."/>
            <person name="Chapman M.H."/>
            <person name="Smith T.P."/>
            <person name="Bono J.L."/>
            <person name="Huynh S."/>
            <person name="Parker C.T."/>
            <person name="Vandamme P."/>
            <person name="Luong K."/>
            <person name="Korlach J."/>
        </authorList>
    </citation>
    <scope>NUCLEOTIDE SEQUENCE [LARGE SCALE GENOMIC DNA]</scope>
    <source>
        <strain evidence="16 17">LMG 24374</strain>
    </source>
</reference>
<feature type="binding site" evidence="13">
    <location>
        <begin position="141"/>
        <end position="142"/>
    </location>
    <ligand>
        <name>(S)-2,3,4,5-tetrahydrodipicolinate</name>
        <dbReference type="ChEBI" id="CHEBI:16845"/>
    </ligand>
</feature>
<feature type="active site" description="Proton donor/acceptor" evidence="13">
    <location>
        <position position="131"/>
    </location>
</feature>
<evidence type="ECO:0000256" key="10">
    <source>
        <dbReference type="ARBA" id="ARBA00038983"/>
    </source>
</evidence>
<dbReference type="Proteomes" id="UP000031135">
    <property type="component" value="Chromosome"/>
</dbReference>
<dbReference type="GO" id="GO:0016726">
    <property type="term" value="F:oxidoreductase activity, acting on CH or CH2 groups, NAD or NADP as acceptor"/>
    <property type="evidence" value="ECO:0007669"/>
    <property type="project" value="UniProtKB-UniRule"/>
</dbReference>
<evidence type="ECO:0000313" key="16">
    <source>
        <dbReference type="EMBL" id="AJC91417.1"/>
    </source>
</evidence>
<evidence type="ECO:0000259" key="14">
    <source>
        <dbReference type="Pfam" id="PF01113"/>
    </source>
</evidence>
<dbReference type="NCBIfam" id="TIGR00036">
    <property type="entry name" value="dapB"/>
    <property type="match status" value="1"/>
</dbReference>
<comment type="catalytic activity">
    <reaction evidence="11 13">
        <text>(S)-2,3,4,5-tetrahydrodipicolinate + NADP(+) + H2O = (2S,4S)-4-hydroxy-2,3,4,5-tetrahydrodipicolinate + NADPH + H(+)</text>
        <dbReference type="Rhea" id="RHEA:35331"/>
        <dbReference type="ChEBI" id="CHEBI:15377"/>
        <dbReference type="ChEBI" id="CHEBI:15378"/>
        <dbReference type="ChEBI" id="CHEBI:16845"/>
        <dbReference type="ChEBI" id="CHEBI:57783"/>
        <dbReference type="ChEBI" id="CHEBI:58349"/>
        <dbReference type="ChEBI" id="CHEBI:67139"/>
        <dbReference type="EC" id="1.17.1.8"/>
    </reaction>
</comment>
<evidence type="ECO:0000256" key="5">
    <source>
        <dbReference type="ARBA" id="ARBA00022915"/>
    </source>
</evidence>
<keyword evidence="6 13" id="KW-0560">Oxidoreductase</keyword>
<feature type="binding site" evidence="13">
    <location>
        <position position="132"/>
    </location>
    <ligand>
        <name>(S)-2,3,4,5-tetrahydrodipicolinate</name>
        <dbReference type="ChEBI" id="CHEBI:16845"/>
    </ligand>
</feature>
<dbReference type="OrthoDB" id="9790352at2"/>
<dbReference type="FunFam" id="3.30.360.10:FF:000004">
    <property type="entry name" value="4-hydroxy-tetrahydrodipicolinate reductase"/>
    <property type="match status" value="1"/>
</dbReference>
<feature type="domain" description="Dihydrodipicolinate reductase C-terminal" evidence="15">
    <location>
        <begin position="105"/>
        <end position="240"/>
    </location>
</feature>
<dbReference type="Pfam" id="PF01113">
    <property type="entry name" value="DapB_N"/>
    <property type="match status" value="1"/>
</dbReference>
<dbReference type="UniPathway" id="UPA00034">
    <property type="reaction ID" value="UER00018"/>
</dbReference>
<evidence type="ECO:0000256" key="2">
    <source>
        <dbReference type="ARBA" id="ARBA00022490"/>
    </source>
</evidence>
<dbReference type="RefSeq" id="WP_039664577.1">
    <property type="nucleotide sequence ID" value="NZ_CP007772.1"/>
</dbReference>
<dbReference type="GO" id="GO:0005829">
    <property type="term" value="C:cytosol"/>
    <property type="evidence" value="ECO:0007669"/>
    <property type="project" value="TreeGrafter"/>
</dbReference>
<comment type="subcellular location">
    <subcellularLocation>
        <location evidence="13">Cytoplasm</location>
    </subcellularLocation>
</comment>
<dbReference type="SUPFAM" id="SSF55347">
    <property type="entry name" value="Glyceraldehyde-3-phosphate dehydrogenase-like, C-terminal domain"/>
    <property type="match status" value="1"/>
</dbReference>
<dbReference type="InterPro" id="IPR036291">
    <property type="entry name" value="NAD(P)-bd_dom_sf"/>
</dbReference>
<dbReference type="AlphaFoldDB" id="A0A0A8HBR2"/>
<evidence type="ECO:0000256" key="1">
    <source>
        <dbReference type="ARBA" id="ARBA00006642"/>
    </source>
</evidence>
<organism evidence="16 17">
    <name type="scientific">Campylobacter subantarcticus LMG 24374</name>
    <dbReference type="NCBI Taxonomy" id="1388751"/>
    <lineage>
        <taxon>Bacteria</taxon>
        <taxon>Pseudomonadati</taxon>
        <taxon>Campylobacterota</taxon>
        <taxon>Epsilonproteobacteria</taxon>
        <taxon>Campylobacterales</taxon>
        <taxon>Campylobacteraceae</taxon>
        <taxon>Campylobacter</taxon>
    </lineage>
</organism>
<dbReference type="EC" id="1.17.1.8" evidence="10 13"/>
<dbReference type="PIRSF" id="PIRSF000161">
    <property type="entry name" value="DHPR"/>
    <property type="match status" value="1"/>
</dbReference>
<protein>
    <recommendedName>
        <fullName evidence="10 13">4-hydroxy-tetrahydrodipicolinate reductase</fullName>
        <shortName evidence="13">HTPA reductase</shortName>
        <ecNumber evidence="10 13">1.17.1.8</ecNumber>
    </recommendedName>
</protein>
<feature type="domain" description="Dihydrodipicolinate reductase N-terminal" evidence="14">
    <location>
        <begin position="2"/>
        <end position="102"/>
    </location>
</feature>
<proteinExistence type="inferred from homology"/>
<evidence type="ECO:0000256" key="6">
    <source>
        <dbReference type="ARBA" id="ARBA00023002"/>
    </source>
</evidence>
<evidence type="ECO:0000256" key="11">
    <source>
        <dbReference type="ARBA" id="ARBA00049080"/>
    </source>
</evidence>
<dbReference type="InterPro" id="IPR000846">
    <property type="entry name" value="DapB_N"/>
</dbReference>
<evidence type="ECO:0000313" key="17">
    <source>
        <dbReference type="Proteomes" id="UP000031135"/>
    </source>
</evidence>
<comment type="subunit">
    <text evidence="13">Homotetramer.</text>
</comment>
<dbReference type="GO" id="GO:0051287">
    <property type="term" value="F:NAD binding"/>
    <property type="evidence" value="ECO:0007669"/>
    <property type="project" value="UniProtKB-UniRule"/>
</dbReference>
<dbReference type="PROSITE" id="PS01298">
    <property type="entry name" value="DAPB"/>
    <property type="match status" value="1"/>
</dbReference>
<evidence type="ECO:0000256" key="9">
    <source>
        <dbReference type="ARBA" id="ARBA00037922"/>
    </source>
</evidence>
<dbReference type="GO" id="GO:0050661">
    <property type="term" value="F:NADP binding"/>
    <property type="evidence" value="ECO:0007669"/>
    <property type="project" value="UniProtKB-UniRule"/>
</dbReference>
<feature type="binding site" evidence="13">
    <location>
        <begin position="8"/>
        <end position="13"/>
    </location>
    <ligand>
        <name>NAD(+)</name>
        <dbReference type="ChEBI" id="CHEBI:57540"/>
    </ligand>
</feature>
<dbReference type="HAMAP" id="MF_00102">
    <property type="entry name" value="DapB"/>
    <property type="match status" value="1"/>
</dbReference>
<dbReference type="GO" id="GO:0009089">
    <property type="term" value="P:lysine biosynthetic process via diaminopimelate"/>
    <property type="evidence" value="ECO:0007669"/>
    <property type="project" value="UniProtKB-UniRule"/>
</dbReference>
<feature type="binding site" evidence="13">
    <location>
        <position position="34"/>
    </location>
    <ligand>
        <name>NAD(+)</name>
        <dbReference type="ChEBI" id="CHEBI:57540"/>
    </ligand>
</feature>
<dbReference type="SUPFAM" id="SSF51735">
    <property type="entry name" value="NAD(P)-binding Rossmann-fold domains"/>
    <property type="match status" value="1"/>
</dbReference>
<keyword evidence="8 13" id="KW-0457">Lysine biosynthesis</keyword>
<accession>A0A0A8HBR2</accession>
<comment type="function">
    <text evidence="13">Catalyzes the conversion of 4-hydroxy-tetrahydrodipicolinate (HTPA) to tetrahydrodipicolinate.</text>
</comment>
<dbReference type="InterPro" id="IPR022664">
    <property type="entry name" value="DapB_N_CS"/>
</dbReference>
<keyword evidence="7 13" id="KW-0520">NAD</keyword>
<dbReference type="InterPro" id="IPR023940">
    <property type="entry name" value="DHDPR_bac"/>
</dbReference>
<dbReference type="InterPro" id="IPR022663">
    <property type="entry name" value="DapB_C"/>
</dbReference>
<dbReference type="GO" id="GO:0008839">
    <property type="term" value="F:4-hydroxy-tetrahydrodipicolinate reductase"/>
    <property type="evidence" value="ECO:0007669"/>
    <property type="project" value="UniProtKB-UniRule"/>
</dbReference>
<dbReference type="KEGG" id="csm:CSUB8521_1600"/>
<evidence type="ECO:0000256" key="8">
    <source>
        <dbReference type="ARBA" id="ARBA00023154"/>
    </source>
</evidence>
<keyword evidence="4 13" id="KW-0521">NADP</keyword>
<evidence type="ECO:0000256" key="4">
    <source>
        <dbReference type="ARBA" id="ARBA00022857"/>
    </source>
</evidence>
<dbReference type="HOGENOM" id="CLU_047479_2_2_7"/>